<dbReference type="Proteomes" id="UP000043316">
    <property type="component" value="Unassembled WGS sequence"/>
</dbReference>
<gene>
    <name evidence="1" type="ORF">ERS008476_00794</name>
</gene>
<reference evidence="2" key="1">
    <citation type="submission" date="2015-03" db="EMBL/GenBank/DDBJ databases">
        <authorList>
            <consortium name="Pathogen Informatics"/>
        </authorList>
    </citation>
    <scope>NUCLEOTIDE SEQUENCE [LARGE SCALE GENOMIC DNA]</scope>
    <source>
        <strain evidence="2">R148</strain>
    </source>
</reference>
<dbReference type="InterPro" id="IPR014718">
    <property type="entry name" value="GH-type_carb-bd"/>
</dbReference>
<evidence type="ECO:0000313" key="2">
    <source>
        <dbReference type="Proteomes" id="UP000043316"/>
    </source>
</evidence>
<evidence type="ECO:0008006" key="3">
    <source>
        <dbReference type="Google" id="ProtNLM"/>
    </source>
</evidence>
<dbReference type="AlphaFoldDB" id="A0A0H5LS32"/>
<name>A0A0H5LS32_YERIN</name>
<dbReference type="RefSeq" id="WP_053008948.1">
    <property type="nucleotide sequence ID" value="NZ_CWJI01000001.1"/>
</dbReference>
<dbReference type="InterPro" id="IPR027839">
    <property type="entry name" value="DUF4432"/>
</dbReference>
<proteinExistence type="predicted"/>
<protein>
    <recommendedName>
        <fullName evidence="3">DUF4432 domain-containing protein</fullName>
    </recommendedName>
</protein>
<dbReference type="Pfam" id="PF14486">
    <property type="entry name" value="DUF4432"/>
    <property type="match status" value="1"/>
</dbReference>
<dbReference type="SUPFAM" id="SSF74650">
    <property type="entry name" value="Galactose mutarotase-like"/>
    <property type="match status" value="1"/>
</dbReference>
<dbReference type="EMBL" id="CWJI01000001">
    <property type="protein sequence ID" value="CRY53890.1"/>
    <property type="molecule type" value="Genomic_DNA"/>
</dbReference>
<dbReference type="GO" id="GO:0030246">
    <property type="term" value="F:carbohydrate binding"/>
    <property type="evidence" value="ECO:0007669"/>
    <property type="project" value="InterPro"/>
</dbReference>
<dbReference type="InterPro" id="IPR011013">
    <property type="entry name" value="Gal_mutarotase_sf_dom"/>
</dbReference>
<dbReference type="CDD" id="cd09269">
    <property type="entry name" value="deoxyribose_mutarotase"/>
    <property type="match status" value="1"/>
</dbReference>
<evidence type="ECO:0000313" key="1">
    <source>
        <dbReference type="EMBL" id="CRY53890.1"/>
    </source>
</evidence>
<accession>A0A0H5LS32</accession>
<dbReference type="GO" id="GO:0005975">
    <property type="term" value="P:carbohydrate metabolic process"/>
    <property type="evidence" value="ECO:0007669"/>
    <property type="project" value="InterPro"/>
</dbReference>
<dbReference type="GO" id="GO:0003824">
    <property type="term" value="F:catalytic activity"/>
    <property type="evidence" value="ECO:0007669"/>
    <property type="project" value="InterPro"/>
</dbReference>
<dbReference type="Gene3D" id="2.70.98.10">
    <property type="match status" value="1"/>
</dbReference>
<organism evidence="1 2">
    <name type="scientific">Yersinia intermedia</name>
    <dbReference type="NCBI Taxonomy" id="631"/>
    <lineage>
        <taxon>Bacteria</taxon>
        <taxon>Pseudomonadati</taxon>
        <taxon>Pseudomonadota</taxon>
        <taxon>Gammaproteobacteria</taxon>
        <taxon>Enterobacterales</taxon>
        <taxon>Yersiniaceae</taxon>
        <taxon>Yersinia</taxon>
    </lineage>
</organism>
<sequence>MTAKISLLREQFSRYEQEIYSSDNFIVTSFKYASGIEALKIANSRGYVTLLPYYGQMIWDAEFDGHNLKMESMFSQPKRGENIVDTYGCFAFHSGLRRNGCPTPDDDHALHGEMPCAEMDHAWLLIDDTTIALTGSVEYVKGFGDHYSARPLVRLRADSTQFDIEMSVTNLSSMPMPLQYMCHMNYTYIPGATFRQNLPGTALKLRETIPAHVNPTQQWLDYTQQLRDRPAGLSDLNEPEFYDPEIVFFADDLSQYVDHAEFFMLSPQGHRFVTRFPTAQFNHATRWILHNGDQKVAAFILPATCRPEGYLAAKEKGTLVMLSAGESRHFSVTTGIV</sequence>